<gene>
    <name evidence="2" type="ORF">SPIL2461_LOCUS4882</name>
</gene>
<evidence type="ECO:0000313" key="2">
    <source>
        <dbReference type="EMBL" id="CAE7251574.1"/>
    </source>
</evidence>
<accession>A0A812LXY0</accession>
<comment type="caution">
    <text evidence="2">The sequence shown here is derived from an EMBL/GenBank/DDBJ whole genome shotgun (WGS) entry which is preliminary data.</text>
</comment>
<feature type="transmembrane region" description="Helical" evidence="1">
    <location>
        <begin position="209"/>
        <end position="232"/>
    </location>
</feature>
<keyword evidence="1" id="KW-0812">Transmembrane</keyword>
<evidence type="ECO:0000313" key="3">
    <source>
        <dbReference type="Proteomes" id="UP000649617"/>
    </source>
</evidence>
<feature type="transmembrane region" description="Helical" evidence="1">
    <location>
        <begin position="12"/>
        <end position="30"/>
    </location>
</feature>
<dbReference type="EMBL" id="CAJNIZ010006639">
    <property type="protein sequence ID" value="CAE7251574.1"/>
    <property type="molecule type" value="Genomic_DNA"/>
</dbReference>
<protein>
    <recommendedName>
        <fullName evidence="4">EamA domain-containing protein</fullName>
    </recommendedName>
</protein>
<keyword evidence="1" id="KW-0472">Membrane</keyword>
<dbReference type="AlphaFoldDB" id="A0A812LXY0"/>
<feature type="transmembrane region" description="Helical" evidence="1">
    <location>
        <begin position="88"/>
        <end position="107"/>
    </location>
</feature>
<dbReference type="OrthoDB" id="437162at2759"/>
<feature type="transmembrane region" description="Helical" evidence="1">
    <location>
        <begin position="282"/>
        <end position="303"/>
    </location>
</feature>
<keyword evidence="1" id="KW-1133">Transmembrane helix</keyword>
<proteinExistence type="predicted"/>
<organism evidence="2 3">
    <name type="scientific">Symbiodinium pilosum</name>
    <name type="common">Dinoflagellate</name>
    <dbReference type="NCBI Taxonomy" id="2952"/>
    <lineage>
        <taxon>Eukaryota</taxon>
        <taxon>Sar</taxon>
        <taxon>Alveolata</taxon>
        <taxon>Dinophyceae</taxon>
        <taxon>Suessiales</taxon>
        <taxon>Symbiodiniaceae</taxon>
        <taxon>Symbiodinium</taxon>
    </lineage>
</organism>
<reference evidence="2" key="1">
    <citation type="submission" date="2021-02" db="EMBL/GenBank/DDBJ databases">
        <authorList>
            <person name="Dougan E. K."/>
            <person name="Rhodes N."/>
            <person name="Thang M."/>
            <person name="Chan C."/>
        </authorList>
    </citation>
    <scope>NUCLEOTIDE SEQUENCE</scope>
</reference>
<feature type="transmembrane region" description="Helical" evidence="1">
    <location>
        <begin position="50"/>
        <end position="67"/>
    </location>
</feature>
<evidence type="ECO:0000256" key="1">
    <source>
        <dbReference type="SAM" id="Phobius"/>
    </source>
</evidence>
<feature type="non-terminal residue" evidence="2">
    <location>
        <position position="1"/>
    </location>
</feature>
<keyword evidence="3" id="KW-1185">Reference proteome</keyword>
<dbReference type="Proteomes" id="UP000649617">
    <property type="component" value="Unassembled WGS sequence"/>
</dbReference>
<feature type="transmembrane region" description="Helical" evidence="1">
    <location>
        <begin position="252"/>
        <end position="270"/>
    </location>
</feature>
<name>A0A812LXY0_SYMPI</name>
<sequence>MAYDESGGRSADTFRTSLYVVLVICFGTILHPELKAFYKRGHGGIKNTVSFIDTIFATIFLAGLRLATARSRNASGSEGPSVPVLVKLRWAAPPGIFVFLVITLSTWANFLSYKAFAMLGPCELIFVWIFARFLQAEERRLPLCSDLPAVLLTALGSLFFSIAEVTGQGSTNVEAIVASLLCRACQALMTVSLRSCCLALKSEEGQRSVGILEITVWKLLVTSLLCLPYALLTEGFASWSAITSRELWADPASAALLIGSVCITTGFQFTTVGVNAGLRSPLVAVLLGTLQPLTGVALVLAFSGSPFCQALGLKPRNSPL</sequence>
<evidence type="ECO:0008006" key="4">
    <source>
        <dbReference type="Google" id="ProtNLM"/>
    </source>
</evidence>